<protein>
    <recommendedName>
        <fullName evidence="3">Secreted protein</fullName>
    </recommendedName>
</protein>
<evidence type="ECO:0000313" key="2">
    <source>
        <dbReference type="EMBL" id="JAC24191.1"/>
    </source>
</evidence>
<organism evidence="2">
    <name type="scientific">Amblyomma cajennense</name>
    <name type="common">Cayenne tick</name>
    <name type="synonym">Acarus cajennensis</name>
    <dbReference type="NCBI Taxonomy" id="34607"/>
    <lineage>
        <taxon>Eukaryota</taxon>
        <taxon>Metazoa</taxon>
        <taxon>Ecdysozoa</taxon>
        <taxon>Arthropoda</taxon>
        <taxon>Chelicerata</taxon>
        <taxon>Arachnida</taxon>
        <taxon>Acari</taxon>
        <taxon>Parasitiformes</taxon>
        <taxon>Ixodida</taxon>
        <taxon>Ixodoidea</taxon>
        <taxon>Ixodidae</taxon>
        <taxon>Amblyomminae</taxon>
        <taxon>Amblyomma</taxon>
    </lineage>
</organism>
<name>A0A023FQX4_AMBCJ</name>
<dbReference type="InterPro" id="IPR002970">
    <property type="entry name" value="Tick_his-bd"/>
</dbReference>
<evidence type="ECO:0008006" key="3">
    <source>
        <dbReference type="Google" id="ProtNLM"/>
    </source>
</evidence>
<proteinExistence type="evidence at transcript level"/>
<keyword evidence="1" id="KW-0732">Signal</keyword>
<feature type="signal peptide" evidence="1">
    <location>
        <begin position="1"/>
        <end position="19"/>
    </location>
</feature>
<dbReference type="Gene3D" id="2.40.128.20">
    <property type="match status" value="1"/>
</dbReference>
<feature type="chain" id="PRO_5001521194" description="Secreted protein" evidence="1">
    <location>
        <begin position="20"/>
        <end position="204"/>
    </location>
</feature>
<dbReference type="AlphaFoldDB" id="A0A023FQX4"/>
<dbReference type="Pfam" id="PF02098">
    <property type="entry name" value="His_binding"/>
    <property type="match status" value="1"/>
</dbReference>
<dbReference type="EMBL" id="GBBK01000291">
    <property type="protein sequence ID" value="JAC24191.1"/>
    <property type="molecule type" value="mRNA"/>
</dbReference>
<dbReference type="InterPro" id="IPR012674">
    <property type="entry name" value="Calycin"/>
</dbReference>
<evidence type="ECO:0000256" key="1">
    <source>
        <dbReference type="SAM" id="SignalP"/>
    </source>
</evidence>
<dbReference type="SUPFAM" id="SSF50814">
    <property type="entry name" value="Lipocalins"/>
    <property type="match status" value="1"/>
</dbReference>
<dbReference type="GO" id="GO:0043176">
    <property type="term" value="F:amine binding"/>
    <property type="evidence" value="ECO:0007669"/>
    <property type="project" value="InterPro"/>
</dbReference>
<reference evidence="2" key="1">
    <citation type="submission" date="2014-03" db="EMBL/GenBank/DDBJ databases">
        <title>The sialotranscriptome of Amblyomma triste, Amblyomma parvum and Amblyomma cajennense ticks, uncovered by 454-based RNA-seq.</title>
        <authorList>
            <person name="Garcia G.R."/>
            <person name="Gardinassi L.G."/>
            <person name="Ribeiro J.M."/>
            <person name="Anatriello E."/>
            <person name="Ferreira B.R."/>
            <person name="Moreira H.N."/>
            <person name="Mafra C."/>
            <person name="Olegario M.M."/>
            <person name="Szabo P.J."/>
            <person name="Miranda-Santos I.K."/>
            <person name="Maruyama S.R."/>
        </authorList>
    </citation>
    <scope>NUCLEOTIDE SEQUENCE</scope>
    <source>
        <strain evidence="2">Uberlandia</strain>
        <tissue evidence="2">Salivary glands</tissue>
    </source>
</reference>
<sequence length="204" mass="23970">MHTILVSSLFLLAYRPVSGKYCTPQDIVSNALENAPEAKKLMTRLYNFFLVYHSRNDTFKVAYPCLQAKRQTDVEETMRATYVFKYLFDGKFVTDHRQVSVERTDEAYPSENEFVVEINKEGDTIKVDFQVIYSDYQTCVLFWTWSLGYQVWVEASHLRDKRNVPRSCELLYHLLADNQKHVVYNQRTCHITDRKKSSGKKQPS</sequence>
<accession>A0A023FQX4</accession>
<dbReference type="GO" id="GO:0030682">
    <property type="term" value="P:symbiont-mediated perturbation of host defenses"/>
    <property type="evidence" value="ECO:0007669"/>
    <property type="project" value="InterPro"/>
</dbReference>